<proteinExistence type="inferred from homology"/>
<evidence type="ECO:0000256" key="1">
    <source>
        <dbReference type="ARBA" id="ARBA00003293"/>
    </source>
</evidence>
<accession>A0ABU4E3T3</accession>
<evidence type="ECO:0000256" key="4">
    <source>
        <dbReference type="ARBA" id="ARBA00022722"/>
    </source>
</evidence>
<feature type="domain" description="Replication gene A protein-like" evidence="7">
    <location>
        <begin position="139"/>
        <end position="455"/>
    </location>
</feature>
<evidence type="ECO:0000256" key="2">
    <source>
        <dbReference type="ARBA" id="ARBA00009260"/>
    </source>
</evidence>
<keyword evidence="4" id="KW-0540">Nuclease</keyword>
<dbReference type="GO" id="GO:0004519">
    <property type="term" value="F:endonuclease activity"/>
    <property type="evidence" value="ECO:0007669"/>
    <property type="project" value="UniProtKB-KW"/>
</dbReference>
<evidence type="ECO:0000256" key="6">
    <source>
        <dbReference type="ARBA" id="ARBA00022801"/>
    </source>
</evidence>
<protein>
    <submittedName>
        <fullName evidence="8">Replication endonuclease</fullName>
    </submittedName>
</protein>
<evidence type="ECO:0000313" key="9">
    <source>
        <dbReference type="Proteomes" id="UP001187066"/>
    </source>
</evidence>
<dbReference type="Pfam" id="PF05840">
    <property type="entry name" value="Phage_GPA"/>
    <property type="match status" value="1"/>
</dbReference>
<dbReference type="Proteomes" id="UP001187066">
    <property type="component" value="Unassembled WGS sequence"/>
</dbReference>
<evidence type="ECO:0000256" key="3">
    <source>
        <dbReference type="ARBA" id="ARBA00022705"/>
    </source>
</evidence>
<keyword evidence="3" id="KW-0235">DNA replication</keyword>
<organism evidence="8 9">
    <name type="scientific">Atlantibacter subterraneus</name>
    <dbReference type="NCBI Taxonomy" id="255519"/>
    <lineage>
        <taxon>Bacteria</taxon>
        <taxon>Pseudomonadati</taxon>
        <taxon>Pseudomonadota</taxon>
        <taxon>Gammaproteobacteria</taxon>
        <taxon>Enterobacterales</taxon>
        <taxon>Enterobacteriaceae</taxon>
        <taxon>Atlantibacter</taxon>
    </lineage>
</organism>
<reference evidence="8 9" key="1">
    <citation type="submission" date="2023-10" db="EMBL/GenBank/DDBJ databases">
        <authorList>
            <person name="Dale J."/>
        </authorList>
    </citation>
    <scope>NUCLEOTIDE SEQUENCE [LARGE SCALE GENOMIC DNA]</scope>
    <source>
        <strain evidence="8 9">2023EL-00970</strain>
    </source>
</reference>
<dbReference type="InterPro" id="IPR008766">
    <property type="entry name" value="Replication_gene_A-like"/>
</dbReference>
<evidence type="ECO:0000256" key="5">
    <source>
        <dbReference type="ARBA" id="ARBA00022759"/>
    </source>
</evidence>
<name>A0ABU4E3T3_9ENTR</name>
<comment type="function">
    <text evidence="1">Possible endonuclease which induces a single-strand cut and initiates DNA replication.</text>
</comment>
<sequence length="766" mass="87204">MTDTVFPYAWNAPRAAVGAYQADDSERGIRYLTPDGKRKFLSAMELAETDEKPDRSKAARRRLASLPHYVRSFYARQLEKMDSKGKKAADNWLLNTFERHVLSRIDQVNDHYLPNATLPAVLMPLRSEFFRLLWAGKKELKRLAHSLADILQSEFIREVDFQYERTADPHFSTLSGYGRIGFLASHLNTAVPGWSAYCSEELEGEDALKCVARLQSPQWWLNRLRRMHARWREHLMIVTGYVQAKSAPYSSEPCVQEWQAQKKANREYLNAMELEEQDTGERLSLADKVNGSIANPAIRRAELMVRMRGFEDLAKLEGLAGDFYTLTAPSAYHSTQKSGRRNDKFNGSSPRDTQRYLCKVWSKTRAAWKRRGIRVFGFRVVEPHHDATPHWHLLLFMRPEHAEQARAIFRKYALKEDGGEAGAEENRFKVVPIEEEHGSATGYIAKYISKNIDGYALDDEKDEETGEPLKDMARRVSAWASRWAIRQFQQIGGAPVTVYRELRRLRDRELVLHPEIAEAHTAADEGNWAGYVTAQGGPLVARDCLRVRLSYDVTENGNIYGDDVSRISGIYSPFKGDTSLILTRTSQYKIVPKRKQDDASGFDFDFSGGTAAPRSSVNNCTREPRTVEKNTLQESTVITDGASCAIDYGSLTRKERKVVAARLSAEFKAEQQRKRERRKRQPVLRQPGERAEKIREFASSIGWDIGETEVGLLLAGQRIALDGVFYVARSDGALYRTREKLPQSTATTVNTWVTRLRSAYQNQGQK</sequence>
<dbReference type="EMBL" id="JAWLOF010000007">
    <property type="protein sequence ID" value="MDV7023336.1"/>
    <property type="molecule type" value="Genomic_DNA"/>
</dbReference>
<keyword evidence="5 8" id="KW-0255">Endonuclease</keyword>
<comment type="caution">
    <text evidence="8">The sequence shown here is derived from an EMBL/GenBank/DDBJ whole genome shotgun (WGS) entry which is preliminary data.</text>
</comment>
<evidence type="ECO:0000259" key="7">
    <source>
        <dbReference type="Pfam" id="PF05840"/>
    </source>
</evidence>
<comment type="similarity">
    <text evidence="2">Belongs to the phage GPA family.</text>
</comment>
<keyword evidence="9" id="KW-1185">Reference proteome</keyword>
<keyword evidence="6" id="KW-0378">Hydrolase</keyword>
<dbReference type="RefSeq" id="WP_317678291.1">
    <property type="nucleotide sequence ID" value="NZ_JAWLOF010000007.1"/>
</dbReference>
<evidence type="ECO:0000313" key="8">
    <source>
        <dbReference type="EMBL" id="MDV7023336.1"/>
    </source>
</evidence>
<gene>
    <name evidence="8" type="ORF">R4P48_11670</name>
</gene>